<keyword evidence="1" id="KW-0408">Iron</keyword>
<dbReference type="PANTHER" id="PTHR22976">
    <property type="entry name" value="BIOTIN SYNTHASE"/>
    <property type="match status" value="1"/>
</dbReference>
<proteinExistence type="predicted"/>
<protein>
    <submittedName>
        <fullName evidence="2">Uncharacterized protein</fullName>
    </submittedName>
</protein>
<keyword evidence="1" id="KW-0411">Iron-sulfur</keyword>
<dbReference type="EMBL" id="JACLAN010000002">
    <property type="protein sequence ID" value="MBC8673870.1"/>
    <property type="molecule type" value="Genomic_DNA"/>
</dbReference>
<evidence type="ECO:0000313" key="2">
    <source>
        <dbReference type="EMBL" id="MBC8673870.1"/>
    </source>
</evidence>
<dbReference type="SUPFAM" id="SSF102114">
    <property type="entry name" value="Radical SAM enzymes"/>
    <property type="match status" value="1"/>
</dbReference>
<dbReference type="InterPro" id="IPR058240">
    <property type="entry name" value="rSAM_sf"/>
</dbReference>
<name>A0A926FNE9_AERHY</name>
<keyword evidence="1" id="KW-0479">Metal-binding</keyword>
<accession>A0A926FNE9</accession>
<dbReference type="AlphaFoldDB" id="A0A926FNE9"/>
<dbReference type="GO" id="GO:0004076">
    <property type="term" value="F:biotin synthase activity"/>
    <property type="evidence" value="ECO:0007669"/>
    <property type="project" value="InterPro"/>
</dbReference>
<comment type="caution">
    <text evidence="2">The sequence shown here is derived from an EMBL/GenBank/DDBJ whole genome shotgun (WGS) entry which is preliminary data.</text>
</comment>
<sequence>MEKVLERAREAKANGSSCFCMGPPGATPKRRTCPILRMIEEVRGLGMETCMTLGMLTADQAARLGAAGLDYTTTTSTLRRSFTATSSPPAPIRTG</sequence>
<dbReference type="Gene3D" id="3.20.20.70">
    <property type="entry name" value="Aldolase class I"/>
    <property type="match status" value="1"/>
</dbReference>
<dbReference type="PANTHER" id="PTHR22976:SF2">
    <property type="entry name" value="BIOTIN SYNTHASE, MITOCHONDRIAL"/>
    <property type="match status" value="1"/>
</dbReference>
<gene>
    <name evidence="2" type="ORF">H2136_05585</name>
</gene>
<dbReference type="GO" id="GO:0051539">
    <property type="term" value="F:4 iron, 4 sulfur cluster binding"/>
    <property type="evidence" value="ECO:0007669"/>
    <property type="project" value="UniProtKB-KW"/>
</dbReference>
<dbReference type="GO" id="GO:0009102">
    <property type="term" value="P:biotin biosynthetic process"/>
    <property type="evidence" value="ECO:0007669"/>
    <property type="project" value="InterPro"/>
</dbReference>
<keyword evidence="1" id="KW-0004">4Fe-4S</keyword>
<dbReference type="InterPro" id="IPR002684">
    <property type="entry name" value="Biotin_synth/BioAB"/>
</dbReference>
<evidence type="ECO:0000256" key="1">
    <source>
        <dbReference type="ARBA" id="ARBA00022485"/>
    </source>
</evidence>
<reference evidence="2" key="1">
    <citation type="submission" date="2020-07" db="EMBL/GenBank/DDBJ databases">
        <title>Carbapenem Resistant Aeromonas hydrophila Carrying blacphA7 Isolated from Two Solid Organ Transplant Patients.</title>
        <authorList>
            <person name="Hilt E."/>
            <person name="Fitzwater S.P."/>
            <person name="Ward K."/>
            <person name="De St Maurice A."/>
            <person name="Chandrasekaran S."/>
            <person name="Garner O.B."/>
            <person name="Yang S."/>
        </authorList>
    </citation>
    <scope>NUCLEOTIDE SEQUENCE</scope>
    <source>
        <strain evidence="2">B-1</strain>
    </source>
</reference>
<dbReference type="InterPro" id="IPR013785">
    <property type="entry name" value="Aldolase_TIM"/>
</dbReference>
<dbReference type="GO" id="GO:0051537">
    <property type="term" value="F:2 iron, 2 sulfur cluster binding"/>
    <property type="evidence" value="ECO:0007669"/>
    <property type="project" value="TreeGrafter"/>
</dbReference>
<organism evidence="2">
    <name type="scientific">Aeromonas hydrophila</name>
    <dbReference type="NCBI Taxonomy" id="644"/>
    <lineage>
        <taxon>Bacteria</taxon>
        <taxon>Pseudomonadati</taxon>
        <taxon>Pseudomonadota</taxon>
        <taxon>Gammaproteobacteria</taxon>
        <taxon>Aeromonadales</taxon>
        <taxon>Aeromonadaceae</taxon>
        <taxon>Aeromonas</taxon>
    </lineage>
</organism>